<gene>
    <name evidence="6" type="primary">LOC121850966</name>
</gene>
<dbReference type="PANTHER" id="PTHR45616:SF22">
    <property type="entry name" value="SFI1 SPINDLE BODY DOMAIN-CONTAINING PROTEIN"/>
    <property type="match status" value="1"/>
</dbReference>
<dbReference type="Ensembl" id="ENSCMIT00000012044.1">
    <property type="protein sequence ID" value="ENSCMIP00000011759.1"/>
    <property type="gene ID" value="ENSCMIG00000006078.1"/>
</dbReference>
<name>A0A4W3HRB3_CALMI</name>
<evidence type="ECO:0000259" key="5">
    <source>
        <dbReference type="PROSITE" id="PS51842"/>
    </source>
</evidence>
<evidence type="ECO:0000256" key="3">
    <source>
        <dbReference type="RuleBase" id="RU000685"/>
    </source>
</evidence>
<evidence type="ECO:0000256" key="4">
    <source>
        <dbReference type="SAM" id="Coils"/>
    </source>
</evidence>
<reference evidence="7" key="1">
    <citation type="journal article" date="2006" name="Science">
        <title>Ancient noncoding elements conserved in the human genome.</title>
        <authorList>
            <person name="Venkatesh B."/>
            <person name="Kirkness E.F."/>
            <person name="Loh Y.H."/>
            <person name="Halpern A.L."/>
            <person name="Lee A.P."/>
            <person name="Johnson J."/>
            <person name="Dandona N."/>
            <person name="Viswanathan L.D."/>
            <person name="Tay A."/>
            <person name="Venter J.C."/>
            <person name="Strausberg R.L."/>
            <person name="Brenner S."/>
        </authorList>
    </citation>
    <scope>NUCLEOTIDE SEQUENCE [LARGE SCALE GENOMIC DNA]</scope>
</reference>
<protein>
    <submittedName>
        <fullName evidence="6">Keratin, type II cytoskeletal 8-like</fullName>
    </submittedName>
</protein>
<dbReference type="InterPro" id="IPR003054">
    <property type="entry name" value="Keratin_II"/>
</dbReference>
<dbReference type="Gene3D" id="1.20.5.500">
    <property type="entry name" value="Single helix bin"/>
    <property type="match status" value="1"/>
</dbReference>
<keyword evidence="2 4" id="KW-0175">Coiled coil</keyword>
<organism evidence="6 7">
    <name type="scientific">Callorhinchus milii</name>
    <name type="common">Ghost shark</name>
    <dbReference type="NCBI Taxonomy" id="7868"/>
    <lineage>
        <taxon>Eukaryota</taxon>
        <taxon>Metazoa</taxon>
        <taxon>Chordata</taxon>
        <taxon>Craniata</taxon>
        <taxon>Vertebrata</taxon>
        <taxon>Chondrichthyes</taxon>
        <taxon>Holocephali</taxon>
        <taxon>Chimaeriformes</taxon>
        <taxon>Callorhinchidae</taxon>
        <taxon>Callorhinchus</taxon>
    </lineage>
</organism>
<dbReference type="PROSITE" id="PS51842">
    <property type="entry name" value="IF_ROD_2"/>
    <property type="match status" value="1"/>
</dbReference>
<evidence type="ECO:0000256" key="2">
    <source>
        <dbReference type="ARBA" id="ARBA00023054"/>
    </source>
</evidence>
<evidence type="ECO:0000313" key="6">
    <source>
        <dbReference type="Ensembl" id="ENSCMIP00000011759.1"/>
    </source>
</evidence>
<dbReference type="InterPro" id="IPR039008">
    <property type="entry name" value="IF_rod_dom"/>
</dbReference>
<feature type="coiled-coil region" evidence="4">
    <location>
        <begin position="161"/>
        <end position="286"/>
    </location>
</feature>
<dbReference type="AlphaFoldDB" id="A0A4W3HRB3"/>
<dbReference type="PRINTS" id="PR01276">
    <property type="entry name" value="TYPE2KERATIN"/>
</dbReference>
<reference evidence="6" key="5">
    <citation type="submission" date="2025-09" db="UniProtKB">
        <authorList>
            <consortium name="Ensembl"/>
        </authorList>
    </citation>
    <scope>IDENTIFICATION</scope>
</reference>
<dbReference type="PANTHER" id="PTHR45616">
    <property type="entry name" value="GATA-TYPE DOMAIN-CONTAINING PROTEIN"/>
    <property type="match status" value="1"/>
</dbReference>
<feature type="coiled-coil region" evidence="4">
    <location>
        <begin position="316"/>
        <end position="432"/>
    </location>
</feature>
<dbReference type="OMA" id="EMTRNIN"/>
<dbReference type="Pfam" id="PF00038">
    <property type="entry name" value="Filament"/>
    <property type="match status" value="1"/>
</dbReference>
<dbReference type="FunFam" id="1.20.5.170:FF:000004">
    <property type="entry name" value="Keratin, type II cytoskeletal 5"/>
    <property type="match status" value="1"/>
</dbReference>
<reference evidence="6" key="4">
    <citation type="submission" date="2025-08" db="UniProtKB">
        <authorList>
            <consortium name="Ensembl"/>
        </authorList>
    </citation>
    <scope>IDENTIFICATION</scope>
</reference>
<dbReference type="Gene3D" id="1.20.5.170">
    <property type="match status" value="1"/>
</dbReference>
<evidence type="ECO:0000313" key="7">
    <source>
        <dbReference type="Proteomes" id="UP000314986"/>
    </source>
</evidence>
<dbReference type="Gene3D" id="1.20.5.1160">
    <property type="entry name" value="Vasodilator-stimulated phosphoprotein"/>
    <property type="match status" value="1"/>
</dbReference>
<dbReference type="InParanoid" id="A0A4W3HRB3"/>
<evidence type="ECO:0000256" key="1">
    <source>
        <dbReference type="ARBA" id="ARBA00022754"/>
    </source>
</evidence>
<accession>A0A4W3HRB3</accession>
<feature type="domain" description="IF rod" evidence="5">
    <location>
        <begin position="143"/>
        <end position="454"/>
    </location>
</feature>
<sequence length="548" mass="59151">MSTRKGYTTTKITSSGSSYGGGGSYGGSSSSNYGGGLNIGSVALGGGMRRSSARVVSGGRRAMSLIGSPSRSRMSYSSSMAGGGGGRMMGMYGSSAGGNFAGGYGGLGGSFGTGIGIGSSVNLDLNATVAPVDPALQAQRQQEKNQILGLNNRFASFIDKVRMLEQTNKMLETKLEFLQNQGTYASNIDSMFQAYIENLKRQLETLGQEKVNLEGSLLQMQSMVEDFKNKYEDEINKRTEMENEFVLIKKDVDESYMNKVELEAKLEGLTDEINFLRNIFDEEIRELQAQIQDTSVTAEIDNNRNLDVDQIIAEVKAEYDRQAQRSKQQCEEWRNAKMVELSSSSGQFGDDLRSTKTEITDLTRMIQRLTSDIEALRAQRAKLEAEITEAEERGEISLRDVKVRITELEAAIVKAKQDMARQLREYQELMNVKLALDIEIATYRKLLEGEEDRLITGIQTLNIHTSQGMGQQQSQFSSMAGGSSLGGLGGGSLAFMSGGGGGGGGSGLSSGGYSVQYGSSGSIGGLESSRGTQGSLLIKTTDVKTTTY</sequence>
<dbReference type="FunCoup" id="A0A4W3HRB3">
    <property type="interactions" value="9"/>
</dbReference>
<reference evidence="7" key="3">
    <citation type="journal article" date="2014" name="Nature">
        <title>Elephant shark genome provides unique insights into gnathostome evolution.</title>
        <authorList>
            <consortium name="International Elephant Shark Genome Sequencing Consortium"/>
            <person name="Venkatesh B."/>
            <person name="Lee A.P."/>
            <person name="Ravi V."/>
            <person name="Maurya A.K."/>
            <person name="Lian M.M."/>
            <person name="Swann J.B."/>
            <person name="Ohta Y."/>
            <person name="Flajnik M.F."/>
            <person name="Sutoh Y."/>
            <person name="Kasahara M."/>
            <person name="Hoon S."/>
            <person name="Gangu V."/>
            <person name="Roy S.W."/>
            <person name="Irimia M."/>
            <person name="Korzh V."/>
            <person name="Kondrychyn I."/>
            <person name="Lim Z.W."/>
            <person name="Tay B.H."/>
            <person name="Tohari S."/>
            <person name="Kong K.W."/>
            <person name="Ho S."/>
            <person name="Lorente-Galdos B."/>
            <person name="Quilez J."/>
            <person name="Marques-Bonet T."/>
            <person name="Raney B.J."/>
            <person name="Ingham P.W."/>
            <person name="Tay A."/>
            <person name="Hillier L.W."/>
            <person name="Minx P."/>
            <person name="Boehm T."/>
            <person name="Wilson R.K."/>
            <person name="Brenner S."/>
            <person name="Warren W.C."/>
        </authorList>
    </citation>
    <scope>NUCLEOTIDE SEQUENCE [LARGE SCALE GENOMIC DNA]</scope>
</reference>
<dbReference type="FunFam" id="1.20.5.1160:FF:000001">
    <property type="entry name" value="Keratin type II"/>
    <property type="match status" value="1"/>
</dbReference>
<dbReference type="GeneTree" id="ENSGT00940000161090"/>
<dbReference type="InterPro" id="IPR018039">
    <property type="entry name" value="IF_conserved"/>
</dbReference>
<dbReference type="SUPFAM" id="SSF64593">
    <property type="entry name" value="Intermediate filament protein, coiled coil region"/>
    <property type="match status" value="3"/>
</dbReference>
<reference evidence="7" key="2">
    <citation type="journal article" date="2007" name="PLoS Biol.">
        <title>Survey sequencing and comparative analysis of the elephant shark (Callorhinchus milii) genome.</title>
        <authorList>
            <person name="Venkatesh B."/>
            <person name="Kirkness E.F."/>
            <person name="Loh Y.H."/>
            <person name="Halpern A.L."/>
            <person name="Lee A.P."/>
            <person name="Johnson J."/>
            <person name="Dandona N."/>
            <person name="Viswanathan L.D."/>
            <person name="Tay A."/>
            <person name="Venter J.C."/>
            <person name="Strausberg R.L."/>
            <person name="Brenner S."/>
        </authorList>
    </citation>
    <scope>NUCLEOTIDE SEQUENCE [LARGE SCALE GENOMIC DNA]</scope>
</reference>
<dbReference type="STRING" id="7868.ENSCMIP00000011759"/>
<dbReference type="Proteomes" id="UP000314986">
    <property type="component" value="Unassembled WGS sequence"/>
</dbReference>
<dbReference type="PROSITE" id="PS00226">
    <property type="entry name" value="IF_ROD_1"/>
    <property type="match status" value="1"/>
</dbReference>
<keyword evidence="1 3" id="KW-0403">Intermediate filament</keyword>
<dbReference type="SMART" id="SM01391">
    <property type="entry name" value="Filament"/>
    <property type="match status" value="1"/>
</dbReference>
<dbReference type="GO" id="GO:0045095">
    <property type="term" value="C:keratin filament"/>
    <property type="evidence" value="ECO:0007669"/>
    <property type="project" value="InterPro"/>
</dbReference>
<keyword evidence="7" id="KW-1185">Reference proteome</keyword>
<proteinExistence type="inferred from homology"/>
<comment type="similarity">
    <text evidence="3">Belongs to the intermediate filament family.</text>
</comment>